<protein>
    <recommendedName>
        <fullName evidence="9">Anthranilate phosphoribosyltransferase</fullName>
        <ecNumber evidence="9">2.4.2.18</ecNumber>
    </recommendedName>
</protein>
<feature type="domain" description="Glycosyl transferase family 3" evidence="10">
    <location>
        <begin position="84"/>
        <end position="338"/>
    </location>
</feature>
<evidence type="ECO:0000313" key="13">
    <source>
        <dbReference type="Proteomes" id="UP000462152"/>
    </source>
</evidence>
<comment type="similarity">
    <text evidence="9">Belongs to the anthranilate phosphoribosyltransferase family.</text>
</comment>
<dbReference type="GO" id="GO:0000287">
    <property type="term" value="F:magnesium ion binding"/>
    <property type="evidence" value="ECO:0007669"/>
    <property type="project" value="UniProtKB-UniRule"/>
</dbReference>
<dbReference type="EC" id="2.4.2.18" evidence="9"/>
<keyword evidence="4 9" id="KW-0808">Transferase</keyword>
<evidence type="ECO:0000313" key="12">
    <source>
        <dbReference type="EMBL" id="MUN54340.1"/>
    </source>
</evidence>
<feature type="binding site" evidence="9">
    <location>
        <begin position="93"/>
        <end position="94"/>
    </location>
    <ligand>
        <name>5-phospho-alpha-D-ribose 1-diphosphate</name>
        <dbReference type="ChEBI" id="CHEBI:58017"/>
    </ligand>
</feature>
<comment type="pathway">
    <text evidence="1 9">Amino-acid biosynthesis; L-tryptophan biosynthesis; L-tryptophan from chorismate: step 2/5.</text>
</comment>
<keyword evidence="3 9" id="KW-0328">Glycosyltransferase</keyword>
<keyword evidence="2 9" id="KW-0028">Amino-acid biosynthesis</keyword>
<dbReference type="EMBL" id="WOGT01000001">
    <property type="protein sequence ID" value="MUN54340.1"/>
    <property type="molecule type" value="Genomic_DNA"/>
</dbReference>
<feature type="binding site" evidence="9">
    <location>
        <position position="98"/>
    </location>
    <ligand>
        <name>5-phospho-alpha-D-ribose 1-diphosphate</name>
        <dbReference type="ChEBI" id="CHEBI:58017"/>
    </ligand>
</feature>
<keyword evidence="9" id="KW-0479">Metal-binding</keyword>
<feature type="binding site" evidence="9">
    <location>
        <position position="102"/>
    </location>
    <ligand>
        <name>Mg(2+)</name>
        <dbReference type="ChEBI" id="CHEBI:18420"/>
        <label>1</label>
    </ligand>
</feature>
<dbReference type="PANTHER" id="PTHR43285">
    <property type="entry name" value="ANTHRANILATE PHOSPHORIBOSYLTRANSFERASE"/>
    <property type="match status" value="1"/>
</dbReference>
<dbReference type="GO" id="GO:0004048">
    <property type="term" value="F:anthranilate phosphoribosyltransferase activity"/>
    <property type="evidence" value="ECO:0007669"/>
    <property type="project" value="UniProtKB-UniRule"/>
</dbReference>
<keyword evidence="5 9" id="KW-0822">Tryptophan biosynthesis</keyword>
<dbReference type="FunFam" id="3.40.1030.10:FF:000002">
    <property type="entry name" value="Anthranilate phosphoribosyltransferase"/>
    <property type="match status" value="1"/>
</dbReference>
<accession>A0A7K1LGW1</accession>
<comment type="function">
    <text evidence="9">Catalyzes the transfer of the phosphoribosyl group of 5-phosphorylribose-1-pyrophosphate (PRPP) to anthranilate to yield N-(5'-phosphoribosyl)-anthranilate (PRA).</text>
</comment>
<evidence type="ECO:0000256" key="7">
    <source>
        <dbReference type="ARBA" id="ARBA00052328"/>
    </source>
</evidence>
<dbReference type="NCBIfam" id="TIGR01245">
    <property type="entry name" value="trpD"/>
    <property type="match status" value="1"/>
</dbReference>
<evidence type="ECO:0000256" key="3">
    <source>
        <dbReference type="ARBA" id="ARBA00022676"/>
    </source>
</evidence>
<evidence type="ECO:0000256" key="5">
    <source>
        <dbReference type="ARBA" id="ARBA00022822"/>
    </source>
</evidence>
<dbReference type="InterPro" id="IPR000312">
    <property type="entry name" value="Glycosyl_Trfase_fam3"/>
</dbReference>
<dbReference type="GO" id="GO:0005829">
    <property type="term" value="C:cytosol"/>
    <property type="evidence" value="ECO:0007669"/>
    <property type="project" value="TreeGrafter"/>
</dbReference>
<feature type="binding site" evidence="9">
    <location>
        <position position="90"/>
    </location>
    <ligand>
        <name>anthranilate</name>
        <dbReference type="ChEBI" id="CHEBI:16567"/>
        <label>1</label>
    </ligand>
</feature>
<feature type="binding site" evidence="9">
    <location>
        <begin position="100"/>
        <end position="103"/>
    </location>
    <ligand>
        <name>5-phospho-alpha-D-ribose 1-diphosphate</name>
        <dbReference type="ChEBI" id="CHEBI:58017"/>
    </ligand>
</feature>
<feature type="binding site" evidence="9">
    <location>
        <begin position="118"/>
        <end position="126"/>
    </location>
    <ligand>
        <name>5-phospho-alpha-D-ribose 1-diphosphate</name>
        <dbReference type="ChEBI" id="CHEBI:58017"/>
    </ligand>
</feature>
<dbReference type="InterPro" id="IPR017459">
    <property type="entry name" value="Glycosyl_Trfase_fam3_N_dom"/>
</dbReference>
<feature type="binding site" evidence="9">
    <location>
        <position position="235"/>
    </location>
    <ligand>
        <name>Mg(2+)</name>
        <dbReference type="ChEBI" id="CHEBI:18420"/>
        <label>1</label>
    </ligand>
</feature>
<dbReference type="InterPro" id="IPR005940">
    <property type="entry name" value="Anthranilate_Pribosyl_Tfrase"/>
</dbReference>
<dbReference type="GO" id="GO:0000162">
    <property type="term" value="P:L-tryptophan biosynthetic process"/>
    <property type="evidence" value="ECO:0007669"/>
    <property type="project" value="UniProtKB-UniRule"/>
</dbReference>
<evidence type="ECO:0000256" key="9">
    <source>
        <dbReference type="HAMAP-Rule" id="MF_00211"/>
    </source>
</evidence>
<keyword evidence="13" id="KW-1185">Reference proteome</keyword>
<feature type="binding site" evidence="9">
    <location>
        <position position="235"/>
    </location>
    <ligand>
        <name>Mg(2+)</name>
        <dbReference type="ChEBI" id="CHEBI:18420"/>
        <label>2</label>
    </ligand>
</feature>
<comment type="caution">
    <text evidence="12">The sequence shown here is derived from an EMBL/GenBank/DDBJ whole genome shotgun (WGS) entry which is preliminary data.</text>
</comment>
<feature type="binding site" evidence="9">
    <location>
        <position position="130"/>
    </location>
    <ligand>
        <name>5-phospho-alpha-D-ribose 1-diphosphate</name>
        <dbReference type="ChEBI" id="CHEBI:58017"/>
    </ligand>
</feature>
<keyword evidence="9" id="KW-0460">Magnesium</keyword>
<reference evidence="12 13" key="1">
    <citation type="submission" date="2019-12" db="EMBL/GenBank/DDBJ databases">
        <authorList>
            <person name="Li J."/>
            <person name="Shi Y."/>
            <person name="Xu G."/>
            <person name="Xiao D."/>
            <person name="Ran X."/>
        </authorList>
    </citation>
    <scope>NUCLEOTIDE SEQUENCE [LARGE SCALE GENOMIC DNA]</scope>
    <source>
        <strain evidence="12 13">JCM 15915</strain>
    </source>
</reference>
<evidence type="ECO:0000256" key="2">
    <source>
        <dbReference type="ARBA" id="ARBA00022605"/>
    </source>
</evidence>
<comment type="cofactor">
    <cofactor evidence="9">
        <name>Mg(2+)</name>
        <dbReference type="ChEBI" id="CHEBI:18420"/>
    </cofactor>
    <text evidence="9">Binds 2 magnesium ions per monomer.</text>
</comment>
<dbReference type="AlphaFoldDB" id="A0A7K1LGW1"/>
<dbReference type="Gene3D" id="3.40.1030.10">
    <property type="entry name" value="Nucleoside phosphorylase/phosphoribosyltransferase catalytic domain"/>
    <property type="match status" value="1"/>
</dbReference>
<evidence type="ECO:0000256" key="6">
    <source>
        <dbReference type="ARBA" id="ARBA00023141"/>
    </source>
</evidence>
<dbReference type="SUPFAM" id="SSF52418">
    <property type="entry name" value="Nucleoside phosphorylase/phosphoribosyltransferase catalytic domain"/>
    <property type="match status" value="1"/>
</dbReference>
<evidence type="ECO:0000259" key="10">
    <source>
        <dbReference type="Pfam" id="PF00591"/>
    </source>
</evidence>
<comment type="catalytic activity">
    <reaction evidence="7 9">
        <text>N-(5-phospho-beta-D-ribosyl)anthranilate + diphosphate = 5-phospho-alpha-D-ribose 1-diphosphate + anthranilate</text>
        <dbReference type="Rhea" id="RHEA:11768"/>
        <dbReference type="ChEBI" id="CHEBI:16567"/>
        <dbReference type="ChEBI" id="CHEBI:18277"/>
        <dbReference type="ChEBI" id="CHEBI:33019"/>
        <dbReference type="ChEBI" id="CHEBI:58017"/>
        <dbReference type="EC" id="2.4.2.18"/>
    </reaction>
</comment>
<evidence type="ECO:0000256" key="1">
    <source>
        <dbReference type="ARBA" id="ARBA00004907"/>
    </source>
</evidence>
<dbReference type="HAMAP" id="MF_00211">
    <property type="entry name" value="TrpD"/>
    <property type="match status" value="1"/>
</dbReference>
<comment type="similarity">
    <text evidence="8">In the C-terminal section; belongs to the anthranilate phosphoribosyltransferase family.</text>
</comment>
<dbReference type="Gene3D" id="1.20.970.10">
    <property type="entry name" value="Transferase, Pyrimidine Nucleoside Phosphorylase, Chain C"/>
    <property type="match status" value="1"/>
</dbReference>
<dbReference type="PANTHER" id="PTHR43285:SF2">
    <property type="entry name" value="ANTHRANILATE PHOSPHORIBOSYLTRANSFERASE"/>
    <property type="match status" value="1"/>
</dbReference>
<organism evidence="12 13">
    <name type="scientific">Rothia koreensis</name>
    <dbReference type="NCBI Taxonomy" id="592378"/>
    <lineage>
        <taxon>Bacteria</taxon>
        <taxon>Bacillati</taxon>
        <taxon>Actinomycetota</taxon>
        <taxon>Actinomycetes</taxon>
        <taxon>Micrococcales</taxon>
        <taxon>Micrococcaceae</taxon>
        <taxon>Rothia</taxon>
    </lineage>
</organism>
<gene>
    <name evidence="9 12" type="primary">trpD</name>
    <name evidence="12" type="ORF">GMA10_03770</name>
</gene>
<dbReference type="InterPro" id="IPR036320">
    <property type="entry name" value="Glycosyl_Trfase_fam3_N_dom_sf"/>
</dbReference>
<feature type="binding site" evidence="9">
    <location>
        <position position="234"/>
    </location>
    <ligand>
        <name>Mg(2+)</name>
        <dbReference type="ChEBI" id="CHEBI:18420"/>
        <label>2</label>
    </ligand>
</feature>
<proteinExistence type="inferred from homology"/>
<feature type="domain" description="Glycosyl transferase family 3 N-terminal" evidence="11">
    <location>
        <begin position="14"/>
        <end position="75"/>
    </location>
</feature>
<dbReference type="InterPro" id="IPR035902">
    <property type="entry name" value="Nuc_phospho_transferase"/>
</dbReference>
<dbReference type="Pfam" id="PF00591">
    <property type="entry name" value="Glycos_transf_3"/>
    <property type="match status" value="1"/>
</dbReference>
<evidence type="ECO:0000259" key="11">
    <source>
        <dbReference type="Pfam" id="PF02885"/>
    </source>
</evidence>
<comment type="subunit">
    <text evidence="9">Homodimer.</text>
</comment>
<dbReference type="SUPFAM" id="SSF47648">
    <property type="entry name" value="Nucleoside phosphorylase/phosphoribosyltransferase N-terminal domain"/>
    <property type="match status" value="1"/>
</dbReference>
<dbReference type="RefSeq" id="WP_129314390.1">
    <property type="nucleotide sequence ID" value="NZ_CP197643.1"/>
</dbReference>
<dbReference type="Proteomes" id="UP000462152">
    <property type="component" value="Unassembled WGS sequence"/>
</dbReference>
<dbReference type="UniPathway" id="UPA00035">
    <property type="reaction ID" value="UER00041"/>
</dbReference>
<name>A0A7K1LGW1_9MICC</name>
<comment type="caution">
    <text evidence="9">Lacks conserved residue(s) required for the propagation of feature annotation.</text>
</comment>
<keyword evidence="6 9" id="KW-0057">Aromatic amino acid biosynthesis</keyword>
<evidence type="ECO:0000256" key="8">
    <source>
        <dbReference type="ARBA" id="ARBA00061188"/>
    </source>
</evidence>
<dbReference type="Pfam" id="PF02885">
    <property type="entry name" value="Glycos_trans_3N"/>
    <property type="match status" value="1"/>
</dbReference>
<feature type="binding site" evidence="9">
    <location>
        <position position="176"/>
    </location>
    <ligand>
        <name>anthranilate</name>
        <dbReference type="ChEBI" id="CHEBI:16567"/>
        <label>2</label>
    </ligand>
</feature>
<feature type="binding site" evidence="9">
    <location>
        <position position="121"/>
    </location>
    <ligand>
        <name>anthranilate</name>
        <dbReference type="ChEBI" id="CHEBI:16567"/>
        <label>1</label>
    </ligand>
</feature>
<evidence type="ECO:0000256" key="4">
    <source>
        <dbReference type="ARBA" id="ARBA00022679"/>
    </source>
</evidence>
<dbReference type="OrthoDB" id="9806430at2"/>
<feature type="binding site" evidence="9">
    <location>
        <position position="90"/>
    </location>
    <ligand>
        <name>5-phospho-alpha-D-ribose 1-diphosphate</name>
        <dbReference type="ChEBI" id="CHEBI:58017"/>
    </ligand>
</feature>
<sequence length="351" mass="37062">MSNTESAGAQPTWKSLINAIERHEDLSYDEAAWAMREMMSGLADPVQVAAFLVGLHTKGETAEELHGLSEQMLDMAEPYGGPRDAVDIVGTGGDQHNTVNISTMASLVIAGAGVKVVKHGNRASSSSTGSADALERLGLPLDAPAARVEASVGEVGISFLFANTYHPAMRYIGPIRKTLGVPTVFNYLGPLANPARVASSVIGVSSTRIAPLMADVFARRGDHALVFTGPLNLDELSLIGPTQMWEAHDGHITESVIEVADLDLPSNTLADITGKDAQFNAEVIQRVMAGESGPIRDTVVLNAAAGLVAAEKEASSPLTDRLNAAISRAQDALDSGRAEEVLTSWIRFLKD</sequence>